<name>A0ABR8A6E4_9CYAN</name>
<proteinExistence type="predicted"/>
<dbReference type="RefSeq" id="WP_190539733.1">
    <property type="nucleotide sequence ID" value="NZ_CAWPNO010000013.1"/>
</dbReference>
<comment type="caution">
    <text evidence="2">The sequence shown here is derived from an EMBL/GenBank/DDBJ whole genome shotgun (WGS) entry which is preliminary data.</text>
</comment>
<evidence type="ECO:0000313" key="3">
    <source>
        <dbReference type="Proteomes" id="UP000658514"/>
    </source>
</evidence>
<protein>
    <submittedName>
        <fullName evidence="2">Uncharacterized protein</fullName>
    </submittedName>
</protein>
<evidence type="ECO:0000256" key="1">
    <source>
        <dbReference type="SAM" id="Coils"/>
    </source>
</evidence>
<sequence>MIDEIDQLLADWQQKINAASQNLLELQEQSTYQRLCGYSGYPQLSLAGITAIRVTPALEAMNDLFQYFDLLVQVVEKASKLRQQLPRFLASADKIDEIKQLLIGASIDLPAVHTPLAQRELLSATHTVNAIAPGELLQVMTHAFSVARDAVLAVDEAWNHLDNILADAESQIYALQNSAEFLDSQVIDELVQIQTAIASLRQRVEEDPLGVRVEVEQQIQPMLVKVKSVVEQALKQQRQIRARLAIARDLLEKLTTIQANSLVTFAETQEKIVGYLIKSPSLTPEELNALTQWLTRLETKLAEGLVNPVIIGLENWIDKAQAYIASEQQVFTANSALLANRQELRGRLDALQAKALAKGLIEDGKLSDIAAQAKQILYTRPTALDKAAELVSQYEKRLNWGMGNRA</sequence>
<keyword evidence="1" id="KW-0175">Coiled coil</keyword>
<reference evidence="2 3" key="1">
    <citation type="journal article" date="2020" name="ISME J.">
        <title>Comparative genomics reveals insights into cyanobacterial evolution and habitat adaptation.</title>
        <authorList>
            <person name="Chen M.Y."/>
            <person name="Teng W.K."/>
            <person name="Zhao L."/>
            <person name="Hu C.X."/>
            <person name="Zhou Y.K."/>
            <person name="Han B.P."/>
            <person name="Song L.R."/>
            <person name="Shu W.S."/>
        </authorList>
    </citation>
    <scope>NUCLEOTIDE SEQUENCE [LARGE SCALE GENOMIC DNA]</scope>
    <source>
        <strain evidence="2 3">FACHB-288</strain>
    </source>
</reference>
<dbReference type="EMBL" id="JACJQH010000011">
    <property type="protein sequence ID" value="MBD2195557.1"/>
    <property type="molecule type" value="Genomic_DNA"/>
</dbReference>
<organism evidence="2 3">
    <name type="scientific">Calothrix parietina FACHB-288</name>
    <dbReference type="NCBI Taxonomy" id="2692896"/>
    <lineage>
        <taxon>Bacteria</taxon>
        <taxon>Bacillati</taxon>
        <taxon>Cyanobacteriota</taxon>
        <taxon>Cyanophyceae</taxon>
        <taxon>Nostocales</taxon>
        <taxon>Calotrichaceae</taxon>
        <taxon>Calothrix</taxon>
    </lineage>
</organism>
<gene>
    <name evidence="2" type="ORF">H6G24_08660</name>
</gene>
<keyword evidence="3" id="KW-1185">Reference proteome</keyword>
<feature type="coiled-coil region" evidence="1">
    <location>
        <begin position="2"/>
        <end position="29"/>
    </location>
</feature>
<dbReference type="Proteomes" id="UP000658514">
    <property type="component" value="Unassembled WGS sequence"/>
</dbReference>
<accession>A0ABR8A6E4</accession>
<evidence type="ECO:0000313" key="2">
    <source>
        <dbReference type="EMBL" id="MBD2195557.1"/>
    </source>
</evidence>